<dbReference type="AlphaFoldDB" id="A0A4R6IPK9"/>
<dbReference type="PROSITE" id="PS50928">
    <property type="entry name" value="ABC_TM1"/>
    <property type="match status" value="1"/>
</dbReference>
<accession>A0A4R6IPK9</accession>
<keyword evidence="11" id="KW-1185">Reference proteome</keyword>
<dbReference type="Pfam" id="PF04069">
    <property type="entry name" value="OpuAC"/>
    <property type="match status" value="2"/>
</dbReference>
<evidence type="ECO:0000256" key="1">
    <source>
        <dbReference type="ARBA" id="ARBA00004651"/>
    </source>
</evidence>
<sequence>MNEEQSFWEFIHEQSGKLLDQTWAHIGLTFISLILALVIALPLGVFIARKQKLAGAVLGFAGILQTIPSIALLGIMIPFLGIGPKPAILALFLYALLPIIRNTYTGITEVDRTVKDAAKGMGMSDWQILTKVELPLAFPVLMAGIRTAAVINIGVATLAAYIAAGGLGEFIFGGIALNNRNMILAGAVPAAMLAIVFDFLLSQLQKLNLKKINIFGLLLPLVLILCCSFYVLPTKIGGRMLAGFTPEFMGRSDGFLGLQQKYNFKMETVVISDAVMYKAAFEKDLDVIDGYSTDGRLKAYDLVTLIDDKGIFPPYYAAPLVRRSTLVAHPELTAVLNQLSGTINDSVMTSLNYRVDNLKESPELVAKNFLQEKGLFKRDRLGKGATIRIGSKIFGEQYILAQMYRFLIIGNTDLSVETKTGLGGTKICFDALTNNQIDFYPEYTGTALLVLLKSDAKVIDQLKGEKDAVYKYVKDKMRNDLQLEWLKPIGFNNAYALMMRREQAQSLRIKTISDLTNHLK</sequence>
<dbReference type="InterPro" id="IPR007210">
    <property type="entry name" value="ABC_Gly_betaine_transp_sub-bd"/>
</dbReference>
<reference evidence="10 11" key="1">
    <citation type="submission" date="2019-03" db="EMBL/GenBank/DDBJ databases">
        <title>Genomic Encyclopedia of Archaeal and Bacterial Type Strains, Phase II (KMG-II): from individual species to whole genera.</title>
        <authorList>
            <person name="Goeker M."/>
        </authorList>
    </citation>
    <scope>NUCLEOTIDE SEQUENCE [LARGE SCALE GENOMIC DNA]</scope>
    <source>
        <strain evidence="10 11">DSM 19034</strain>
    </source>
</reference>
<dbReference type="SUPFAM" id="SSF161098">
    <property type="entry name" value="MetI-like"/>
    <property type="match status" value="1"/>
</dbReference>
<feature type="transmembrane region" description="Helical" evidence="8">
    <location>
        <begin position="23"/>
        <end position="46"/>
    </location>
</feature>
<dbReference type="PANTHER" id="PTHR30177:SF4">
    <property type="entry name" value="OSMOPROTECTANT IMPORT PERMEASE PROTEIN OSMW"/>
    <property type="match status" value="1"/>
</dbReference>
<comment type="similarity">
    <text evidence="6">In the C-terminal section; belongs to the OsmX family.</text>
</comment>
<keyword evidence="4 8" id="KW-1133">Transmembrane helix</keyword>
<evidence type="ECO:0000313" key="10">
    <source>
        <dbReference type="EMBL" id="TDO24091.1"/>
    </source>
</evidence>
<dbReference type="RefSeq" id="WP_133551785.1">
    <property type="nucleotide sequence ID" value="NZ_SNWM01000001.1"/>
</dbReference>
<dbReference type="InterPro" id="IPR000515">
    <property type="entry name" value="MetI-like"/>
</dbReference>
<dbReference type="GO" id="GO:0031460">
    <property type="term" value="P:glycine betaine transport"/>
    <property type="evidence" value="ECO:0007669"/>
    <property type="project" value="UniProtKB-ARBA"/>
</dbReference>
<feature type="transmembrane region" description="Helical" evidence="8">
    <location>
        <begin position="213"/>
        <end position="232"/>
    </location>
</feature>
<dbReference type="OrthoDB" id="9801163at2"/>
<comment type="similarity">
    <text evidence="8">Belongs to the binding-protein-dependent transport system permease family.</text>
</comment>
<evidence type="ECO:0000256" key="2">
    <source>
        <dbReference type="ARBA" id="ARBA00022448"/>
    </source>
</evidence>
<proteinExistence type="inferred from homology"/>
<dbReference type="EMBL" id="SNWM01000001">
    <property type="protein sequence ID" value="TDO24091.1"/>
    <property type="molecule type" value="Genomic_DNA"/>
</dbReference>
<evidence type="ECO:0000256" key="8">
    <source>
        <dbReference type="RuleBase" id="RU363032"/>
    </source>
</evidence>
<evidence type="ECO:0000256" key="5">
    <source>
        <dbReference type="ARBA" id="ARBA00023136"/>
    </source>
</evidence>
<comment type="similarity">
    <text evidence="7">In the N-terminal section; belongs to the binding-protein-dependent transport system permease family.</text>
</comment>
<organism evidence="10 11">
    <name type="scientific">Pedobacter duraquae</name>
    <dbReference type="NCBI Taxonomy" id="425511"/>
    <lineage>
        <taxon>Bacteria</taxon>
        <taxon>Pseudomonadati</taxon>
        <taxon>Bacteroidota</taxon>
        <taxon>Sphingobacteriia</taxon>
        <taxon>Sphingobacteriales</taxon>
        <taxon>Sphingobacteriaceae</taxon>
        <taxon>Pedobacter</taxon>
    </lineage>
</organism>
<keyword evidence="5 8" id="KW-0472">Membrane</keyword>
<feature type="transmembrane region" description="Helical" evidence="8">
    <location>
        <begin position="182"/>
        <end position="201"/>
    </location>
</feature>
<feature type="transmembrane region" description="Helical" evidence="8">
    <location>
        <begin position="136"/>
        <end position="162"/>
    </location>
</feature>
<feature type="transmembrane region" description="Helical" evidence="8">
    <location>
        <begin position="53"/>
        <end position="80"/>
    </location>
</feature>
<feature type="domain" description="ABC transmembrane type-1" evidence="9">
    <location>
        <begin position="22"/>
        <end position="201"/>
    </location>
</feature>
<name>A0A4R6IPK9_9SPHI</name>
<protein>
    <submittedName>
        <fullName evidence="10">Osmoprotectant transport system permease protein</fullName>
    </submittedName>
</protein>
<comment type="subcellular location">
    <subcellularLocation>
        <location evidence="1 8">Cell membrane</location>
        <topology evidence="1 8">Multi-pass membrane protein</topology>
    </subcellularLocation>
</comment>
<dbReference type="PANTHER" id="PTHR30177">
    <property type="entry name" value="GLYCINE BETAINE/L-PROLINE TRANSPORT SYSTEM PERMEASE PROTEIN PROW"/>
    <property type="match status" value="1"/>
</dbReference>
<evidence type="ECO:0000256" key="7">
    <source>
        <dbReference type="ARBA" id="ARBA00035652"/>
    </source>
</evidence>
<evidence type="ECO:0000256" key="6">
    <source>
        <dbReference type="ARBA" id="ARBA00035642"/>
    </source>
</evidence>
<dbReference type="Pfam" id="PF00528">
    <property type="entry name" value="BPD_transp_1"/>
    <property type="match status" value="1"/>
</dbReference>
<dbReference type="SUPFAM" id="SSF53850">
    <property type="entry name" value="Periplasmic binding protein-like II"/>
    <property type="match status" value="2"/>
</dbReference>
<evidence type="ECO:0000313" key="11">
    <source>
        <dbReference type="Proteomes" id="UP000295499"/>
    </source>
</evidence>
<feature type="transmembrane region" description="Helical" evidence="8">
    <location>
        <begin position="86"/>
        <end position="104"/>
    </location>
</feature>
<dbReference type="PRINTS" id="PR00303">
    <property type="entry name" value="SECYTRNLCASE"/>
</dbReference>
<dbReference type="InterPro" id="IPR051204">
    <property type="entry name" value="ABC_transp_perm/SBD"/>
</dbReference>
<gene>
    <name evidence="10" type="ORF">CLV32_0378</name>
</gene>
<dbReference type="GO" id="GO:0043190">
    <property type="term" value="C:ATP-binding cassette (ABC) transporter complex"/>
    <property type="evidence" value="ECO:0007669"/>
    <property type="project" value="InterPro"/>
</dbReference>
<dbReference type="InterPro" id="IPR035906">
    <property type="entry name" value="MetI-like_sf"/>
</dbReference>
<evidence type="ECO:0000256" key="4">
    <source>
        <dbReference type="ARBA" id="ARBA00022989"/>
    </source>
</evidence>
<keyword evidence="3 8" id="KW-0812">Transmembrane</keyword>
<dbReference type="GO" id="GO:0022857">
    <property type="term" value="F:transmembrane transporter activity"/>
    <property type="evidence" value="ECO:0007669"/>
    <property type="project" value="InterPro"/>
</dbReference>
<dbReference type="Proteomes" id="UP000295499">
    <property type="component" value="Unassembled WGS sequence"/>
</dbReference>
<evidence type="ECO:0000259" key="9">
    <source>
        <dbReference type="PROSITE" id="PS50928"/>
    </source>
</evidence>
<comment type="caution">
    <text evidence="10">The sequence shown here is derived from an EMBL/GenBank/DDBJ whole genome shotgun (WGS) entry which is preliminary data.</text>
</comment>
<dbReference type="Gene3D" id="3.40.190.10">
    <property type="entry name" value="Periplasmic binding protein-like II"/>
    <property type="match status" value="2"/>
</dbReference>
<keyword evidence="2 8" id="KW-0813">Transport</keyword>
<dbReference type="Gene3D" id="1.10.3720.10">
    <property type="entry name" value="MetI-like"/>
    <property type="match status" value="1"/>
</dbReference>
<dbReference type="FunFam" id="1.10.3720.10:FF:000001">
    <property type="entry name" value="Glycine betaine ABC transporter, permease"/>
    <property type="match status" value="1"/>
</dbReference>
<evidence type="ECO:0000256" key="3">
    <source>
        <dbReference type="ARBA" id="ARBA00022692"/>
    </source>
</evidence>